<dbReference type="OrthoDB" id="1749434at2759"/>
<feature type="non-terminal residue" evidence="1">
    <location>
        <position position="1"/>
    </location>
</feature>
<name>A0A371GPY1_MUCPR</name>
<dbReference type="AlphaFoldDB" id="A0A371GPY1"/>
<gene>
    <name evidence="1" type="ORF">CR513_25305</name>
</gene>
<keyword evidence="2" id="KW-1185">Reference proteome</keyword>
<evidence type="ECO:0000313" key="2">
    <source>
        <dbReference type="Proteomes" id="UP000257109"/>
    </source>
</evidence>
<comment type="caution">
    <text evidence="1">The sequence shown here is derived from an EMBL/GenBank/DDBJ whole genome shotgun (WGS) entry which is preliminary data.</text>
</comment>
<organism evidence="1 2">
    <name type="scientific">Mucuna pruriens</name>
    <name type="common">Velvet bean</name>
    <name type="synonym">Dolichos pruriens</name>
    <dbReference type="NCBI Taxonomy" id="157652"/>
    <lineage>
        <taxon>Eukaryota</taxon>
        <taxon>Viridiplantae</taxon>
        <taxon>Streptophyta</taxon>
        <taxon>Embryophyta</taxon>
        <taxon>Tracheophyta</taxon>
        <taxon>Spermatophyta</taxon>
        <taxon>Magnoliopsida</taxon>
        <taxon>eudicotyledons</taxon>
        <taxon>Gunneridae</taxon>
        <taxon>Pentapetalae</taxon>
        <taxon>rosids</taxon>
        <taxon>fabids</taxon>
        <taxon>Fabales</taxon>
        <taxon>Fabaceae</taxon>
        <taxon>Papilionoideae</taxon>
        <taxon>50 kb inversion clade</taxon>
        <taxon>NPAAA clade</taxon>
        <taxon>indigoferoid/millettioid clade</taxon>
        <taxon>Phaseoleae</taxon>
        <taxon>Mucuna</taxon>
    </lineage>
</organism>
<protein>
    <recommendedName>
        <fullName evidence="3">Retrotransposon gag domain-containing protein</fullName>
    </recommendedName>
</protein>
<evidence type="ECO:0008006" key="3">
    <source>
        <dbReference type="Google" id="ProtNLM"/>
    </source>
</evidence>
<reference evidence="1" key="1">
    <citation type="submission" date="2018-05" db="EMBL/GenBank/DDBJ databases">
        <title>Draft genome of Mucuna pruriens seed.</title>
        <authorList>
            <person name="Nnadi N.E."/>
            <person name="Vos R."/>
            <person name="Hasami M.H."/>
            <person name="Devisetty U.K."/>
            <person name="Aguiy J.C."/>
        </authorList>
    </citation>
    <scope>NUCLEOTIDE SEQUENCE [LARGE SCALE GENOMIC DNA]</scope>
    <source>
        <strain evidence="1">JCA_2017</strain>
    </source>
</reference>
<evidence type="ECO:0000313" key="1">
    <source>
        <dbReference type="EMBL" id="RDX92546.1"/>
    </source>
</evidence>
<accession>A0A371GPY1</accession>
<sequence>MVHKQTPLAEDKCQSLEERLRAVDGGNRFELEAMGLCLVPNVDLLADFKTQNSTKRGHVQTWRDLAEAFLKQYKYNEDMVLDRSRLQNTIKREQEGFKEYA</sequence>
<proteinExistence type="predicted"/>
<dbReference type="EMBL" id="QJKJ01004847">
    <property type="protein sequence ID" value="RDX92546.1"/>
    <property type="molecule type" value="Genomic_DNA"/>
</dbReference>
<dbReference type="Proteomes" id="UP000257109">
    <property type="component" value="Unassembled WGS sequence"/>
</dbReference>